<sequence length="185" mass="21342">MSSLIAKVLWPAMEKLEPGSLLGGILADKPGYHNTRDRLRQQGRRWDYSIRWPRDRRGPGDEAAAIDWTFPDAQAGHFGTIARYSKRLRDAGRVEDPRTYAMREFYGNTDRDREVEGWDFVRDKVAHSSDDTHLWHIHISVRRAYVNDRKAIDAIVSILSGESLTDWQRRWDARPRAATAARVLG</sequence>
<reference evidence="1 2" key="1">
    <citation type="submission" date="2018-03" db="EMBL/GenBank/DDBJ databases">
        <title>Genomic Encyclopedia of Archaeal and Bacterial Type Strains, Phase II (KMG-II): from individual species to whole genera.</title>
        <authorList>
            <person name="Goeker M."/>
        </authorList>
    </citation>
    <scope>NUCLEOTIDE SEQUENCE [LARGE SCALE GENOMIC DNA]</scope>
    <source>
        <strain evidence="1 2">DSM 45348</strain>
    </source>
</reference>
<dbReference type="AlphaFoldDB" id="A0A2T0RNL3"/>
<dbReference type="EMBL" id="PVZG01000016">
    <property type="protein sequence ID" value="PRY22784.1"/>
    <property type="molecule type" value="Genomic_DNA"/>
</dbReference>
<gene>
    <name evidence="1" type="ORF">CLV70_11643</name>
</gene>
<name>A0A2T0RNL3_9ACTN</name>
<keyword evidence="2" id="KW-1185">Reference proteome</keyword>
<evidence type="ECO:0000313" key="2">
    <source>
        <dbReference type="Proteomes" id="UP000239209"/>
    </source>
</evidence>
<dbReference type="Proteomes" id="UP000239209">
    <property type="component" value="Unassembled WGS sequence"/>
</dbReference>
<organism evidence="1 2">
    <name type="scientific">Pseudosporangium ferrugineum</name>
    <dbReference type="NCBI Taxonomy" id="439699"/>
    <lineage>
        <taxon>Bacteria</taxon>
        <taxon>Bacillati</taxon>
        <taxon>Actinomycetota</taxon>
        <taxon>Actinomycetes</taxon>
        <taxon>Micromonosporales</taxon>
        <taxon>Micromonosporaceae</taxon>
        <taxon>Pseudosporangium</taxon>
    </lineage>
</organism>
<dbReference type="RefSeq" id="WP_106129746.1">
    <property type="nucleotide sequence ID" value="NZ_PVZG01000016.1"/>
</dbReference>
<evidence type="ECO:0000313" key="1">
    <source>
        <dbReference type="EMBL" id="PRY22784.1"/>
    </source>
</evidence>
<comment type="caution">
    <text evidence="1">The sequence shown here is derived from an EMBL/GenBank/DDBJ whole genome shotgun (WGS) entry which is preliminary data.</text>
</comment>
<dbReference type="OrthoDB" id="3298408at2"/>
<proteinExistence type="predicted"/>
<accession>A0A2T0RNL3</accession>
<protein>
    <submittedName>
        <fullName evidence="1">Uncharacterized protein</fullName>
    </submittedName>
</protein>